<dbReference type="SUPFAM" id="SSF56300">
    <property type="entry name" value="Metallo-dependent phosphatases"/>
    <property type="match status" value="1"/>
</dbReference>
<name>A0A1M4V0U6_9ACTN</name>
<accession>A0A1M4V0U6</accession>
<dbReference type="GO" id="GO:0004527">
    <property type="term" value="F:exonuclease activity"/>
    <property type="evidence" value="ECO:0007669"/>
    <property type="project" value="UniProtKB-KW"/>
</dbReference>
<dbReference type="OrthoDB" id="9773856at2"/>
<gene>
    <name evidence="3" type="ORF">SAMN02745225_01152</name>
</gene>
<dbReference type="PANTHER" id="PTHR30337:SF7">
    <property type="entry name" value="PHOSPHOESTERASE"/>
    <property type="match status" value="1"/>
</dbReference>
<dbReference type="InterPro" id="IPR004843">
    <property type="entry name" value="Calcineurin-like_PHP"/>
</dbReference>
<dbReference type="InterPro" id="IPR041796">
    <property type="entry name" value="Mre11_N"/>
</dbReference>
<protein>
    <submittedName>
        <fullName evidence="3">DNA repair exonuclease SbcCD nuclease subunit</fullName>
    </submittedName>
</protein>
<reference evidence="4" key="1">
    <citation type="submission" date="2016-11" db="EMBL/GenBank/DDBJ databases">
        <authorList>
            <person name="Varghese N."/>
            <person name="Submissions S."/>
        </authorList>
    </citation>
    <scope>NUCLEOTIDE SEQUENCE [LARGE SCALE GENOMIC DNA]</scope>
    <source>
        <strain evidence="4">DSM 19514</strain>
    </source>
</reference>
<dbReference type="AlphaFoldDB" id="A0A1M4V0U6"/>
<dbReference type="STRING" id="1121881.SAMN02745225_01152"/>
<dbReference type="PANTHER" id="PTHR30337">
    <property type="entry name" value="COMPONENT OF ATP-DEPENDENT DSDNA EXONUCLEASE"/>
    <property type="match status" value="1"/>
</dbReference>
<proteinExistence type="predicted"/>
<evidence type="ECO:0000313" key="3">
    <source>
        <dbReference type="EMBL" id="SHE62530.1"/>
    </source>
</evidence>
<sequence length="431" mass="48081">MSFKFIHASDLHLDTPFQGVQDVDDKLFEVLRDASVTAWERLVTTALDHKVDFVLLAGDIYDGRDRGLRARKRLLEGLRRLSDAGVSIYIVQGNHDPVDQGGLIPSDVSLENVHVFAPRQSNIYTLRTGSGEVVEIQGVSFASRSESEDLSGYLTPPSNDRYSIAVLHASLGTDKNHANYAPTTVSTLRSKGFDYVALGHIHKRQIVEESPYIVYSGNTQGLSLKPTEQGPKGCYLVEVEGDFRTNLRFIQLGPVVFEQIEVEIKEPCDTDTMTEAIALKVESQLIPRYQGDSTKAVVVRATVRAQWNLAVFDEEAVIEELKEYFLGASVPTAVFVTSIKRKESQEDDVGFPSLRGASLESYSILRERDPELNARALRSALLELEKLTLPQVQEEVKRIQGDDELLLDLEHSVTQNLRDLLLAVRGDQEIQ</sequence>
<evidence type="ECO:0000313" key="4">
    <source>
        <dbReference type="Proteomes" id="UP000184295"/>
    </source>
</evidence>
<keyword evidence="3" id="KW-0269">Exonuclease</keyword>
<evidence type="ECO:0000259" key="2">
    <source>
        <dbReference type="Pfam" id="PF00149"/>
    </source>
</evidence>
<dbReference type="CDD" id="cd00840">
    <property type="entry name" value="MPP_Mre11_N"/>
    <property type="match status" value="1"/>
</dbReference>
<keyword evidence="3" id="KW-0540">Nuclease</keyword>
<dbReference type="Pfam" id="PF00149">
    <property type="entry name" value="Metallophos"/>
    <property type="match status" value="1"/>
</dbReference>
<dbReference type="RefSeq" id="WP_072789844.1">
    <property type="nucleotide sequence ID" value="NZ_FQUL01000013.1"/>
</dbReference>
<feature type="domain" description="Calcineurin-like phosphoesterase" evidence="2">
    <location>
        <begin position="3"/>
        <end position="203"/>
    </location>
</feature>
<keyword evidence="1" id="KW-0378">Hydrolase</keyword>
<keyword evidence="4" id="KW-1185">Reference proteome</keyword>
<dbReference type="InterPro" id="IPR029052">
    <property type="entry name" value="Metallo-depent_PP-like"/>
</dbReference>
<dbReference type="EMBL" id="FQUL01000013">
    <property type="protein sequence ID" value="SHE62530.1"/>
    <property type="molecule type" value="Genomic_DNA"/>
</dbReference>
<dbReference type="Gene3D" id="3.60.21.10">
    <property type="match status" value="1"/>
</dbReference>
<dbReference type="InterPro" id="IPR050535">
    <property type="entry name" value="DNA_Repair-Maintenance_Comp"/>
</dbReference>
<dbReference type="Proteomes" id="UP000184295">
    <property type="component" value="Unassembled WGS sequence"/>
</dbReference>
<evidence type="ECO:0000256" key="1">
    <source>
        <dbReference type="ARBA" id="ARBA00022801"/>
    </source>
</evidence>
<organism evidence="3 4">
    <name type="scientific">Ferrithrix thermotolerans DSM 19514</name>
    <dbReference type="NCBI Taxonomy" id="1121881"/>
    <lineage>
        <taxon>Bacteria</taxon>
        <taxon>Bacillati</taxon>
        <taxon>Actinomycetota</taxon>
        <taxon>Acidimicrobiia</taxon>
        <taxon>Acidimicrobiales</taxon>
        <taxon>Acidimicrobiaceae</taxon>
        <taxon>Ferrithrix</taxon>
    </lineage>
</organism>